<dbReference type="PROSITE" id="PS51257">
    <property type="entry name" value="PROKAR_LIPOPROTEIN"/>
    <property type="match status" value="1"/>
</dbReference>
<proteinExistence type="predicted"/>
<dbReference type="AlphaFoldDB" id="A0A0P9D863"/>
<dbReference type="Proteomes" id="UP000050509">
    <property type="component" value="Unassembled WGS sequence"/>
</dbReference>
<accession>A0A0P9D863</accession>
<comment type="caution">
    <text evidence="1">The sequence shown here is derived from an EMBL/GenBank/DDBJ whole genome shotgun (WGS) entry which is preliminary data.</text>
</comment>
<evidence type="ECO:0000313" key="2">
    <source>
        <dbReference type="Proteomes" id="UP000050509"/>
    </source>
</evidence>
<dbReference type="EMBL" id="LJCR01000885">
    <property type="protein sequence ID" value="KPV51511.1"/>
    <property type="molecule type" value="Genomic_DNA"/>
</dbReference>
<keyword evidence="2" id="KW-1185">Reference proteome</keyword>
<protein>
    <submittedName>
        <fullName evidence="1">Uncharacterized protein</fullName>
    </submittedName>
</protein>
<reference evidence="1 2" key="1">
    <citation type="submission" date="2015-09" db="EMBL/GenBank/DDBJ databases">
        <title>Draft genome sequence of Kouleothrix aurantiaca JCM 19913.</title>
        <authorList>
            <person name="Hemp J."/>
        </authorList>
    </citation>
    <scope>NUCLEOTIDE SEQUENCE [LARGE SCALE GENOMIC DNA]</scope>
    <source>
        <strain evidence="1 2">COM-B</strain>
    </source>
</reference>
<gene>
    <name evidence="1" type="ORF">SE17_20785</name>
</gene>
<organism evidence="1 2">
    <name type="scientific">Kouleothrix aurantiaca</name>
    <dbReference type="NCBI Taxonomy" id="186479"/>
    <lineage>
        <taxon>Bacteria</taxon>
        <taxon>Bacillati</taxon>
        <taxon>Chloroflexota</taxon>
        <taxon>Chloroflexia</taxon>
        <taxon>Chloroflexales</taxon>
        <taxon>Roseiflexineae</taxon>
        <taxon>Roseiflexaceae</taxon>
        <taxon>Kouleothrix</taxon>
    </lineage>
</organism>
<evidence type="ECO:0000313" key="1">
    <source>
        <dbReference type="EMBL" id="KPV51511.1"/>
    </source>
</evidence>
<sequence>MGRKSRAKRDRRAATNFIAALTACEGTWLEHPVSEEEATRIRAAQKALEPHRAAAAALSDDEEKLQRFSLEIFRDERFAPLHFEDWVVEQVLERFGEPPVTEDPADSAFTDYLRAAVQWTGTSRVRRAMSGQVLRFLPSYVDKGLVNEALAINYNAYVTVMSDANTPLLVQMMVGGLSRWYDEHEEDDEVAAVDAE</sequence>
<name>A0A0P9D863_9CHLR</name>